<feature type="compositionally biased region" description="Polar residues" evidence="1">
    <location>
        <begin position="1036"/>
        <end position="1061"/>
    </location>
</feature>
<dbReference type="EMBL" id="AEYI02001265">
    <property type="protein sequence ID" value="KFG39550.1"/>
    <property type="molecule type" value="Genomic_DNA"/>
</dbReference>
<keyword evidence="2" id="KW-0472">Membrane</keyword>
<evidence type="ECO:0000313" key="3">
    <source>
        <dbReference type="EMBL" id="KFG39550.1"/>
    </source>
</evidence>
<feature type="compositionally biased region" description="Low complexity" evidence="1">
    <location>
        <begin position="909"/>
        <end position="923"/>
    </location>
</feature>
<feature type="region of interest" description="Disordered" evidence="1">
    <location>
        <begin position="909"/>
        <end position="928"/>
    </location>
</feature>
<feature type="compositionally biased region" description="Basic and acidic residues" evidence="1">
    <location>
        <begin position="948"/>
        <end position="961"/>
    </location>
</feature>
<comment type="caution">
    <text evidence="3">The sequence shown here is derived from an EMBL/GenBank/DDBJ whole genome shotgun (WGS) entry which is preliminary data.</text>
</comment>
<feature type="transmembrane region" description="Helical" evidence="2">
    <location>
        <begin position="1116"/>
        <end position="1144"/>
    </location>
</feature>
<evidence type="ECO:0000313" key="4">
    <source>
        <dbReference type="Proteomes" id="UP000028828"/>
    </source>
</evidence>
<feature type="compositionally biased region" description="Acidic residues" evidence="1">
    <location>
        <begin position="506"/>
        <end position="515"/>
    </location>
</feature>
<dbReference type="Proteomes" id="UP000028828">
    <property type="component" value="Unassembled WGS sequence"/>
</dbReference>
<feature type="region of interest" description="Disordered" evidence="1">
    <location>
        <begin position="937"/>
        <end position="1024"/>
    </location>
</feature>
<proteinExistence type="predicted"/>
<name>A0A086K582_TOXGO</name>
<feature type="region of interest" description="Disordered" evidence="1">
    <location>
        <begin position="442"/>
        <end position="522"/>
    </location>
</feature>
<evidence type="ECO:0000256" key="1">
    <source>
        <dbReference type="SAM" id="MobiDB-lite"/>
    </source>
</evidence>
<feature type="compositionally biased region" description="Basic and acidic residues" evidence="1">
    <location>
        <begin position="626"/>
        <end position="641"/>
    </location>
</feature>
<feature type="region of interest" description="Disordered" evidence="1">
    <location>
        <begin position="1036"/>
        <end position="1088"/>
    </location>
</feature>
<sequence length="1357" mass="147929">MDARTQTACNGGVGHGATVGVSPSSESVLPAGPAEGEGETAFSACASRHSPSSGVKARHPLCPRPSARVKAEAGVESSSVSPEDLSLWEWLRERLHLCYASLVQRSPPSNNEATLFSDAIPTQDGRDSEDSLPPFLGSLRPPSSSFLSSDRSSFAPRTVWTEQTSTLKSLTERRRIAESAVLPEAVLRWLWGLPETRRRNVLGVLKAMKAEEEAAVWAADRDAGESGGSGESEGETASAEKAVEERVGEKSGRRRGVDGEGDGLREAKTQGDRREEEVVCGEHTCQEEKDKVEEETQRVREQVDPRGPSEEIRSREASSPTTYKDSTETVAWRETSSRLSRSKNVESVSSSDLSFSPRAFFLLPPSTPARPGVPPALPAWSPDCAFAPASSCAHWPGAAGVWERAGVTPAFQLGELVMHSWQGRFQLGVVLERRLFACRRRRGARKSEASQPHTTALVSPVALREEEQRQRKGKRGGAGEAEVEDCEEQPKRRRLQSALFTSSSEDSSESSEDESAATQFLRPREKTRCLSPRLSSGPAEPGARASRRQFEVIYRVVCLGYNKLATKKSFGEWTRENHLMVVDGLDVLQKCHTHNLRAIRDVKDAGFNAWSVQTETAFDHRCERFSSADEQEARNEKKRETVAVGGGRGAGRGRRGRGRTGDRTTSREGVSGKGEDVSPRRGRQTYRDAGRAGRRKPGEKASGAESDSQPAGGDEGGGATAGAMVSVKTDRERERRVKVESLRRKLLDDMEQLKQAEESRRQEETTGKENPADANRTRLEDCARKTAAEVHPLWKLSRWLFVRLSQSRSLVLLRSFPLMPHELRASREERGRRSSSSQVSPGLRLVGEMTVSELQARFEWAFLTFLNEKRRLEADAQESRSRGNTEIGVTCAAASTACRPERLSVSDTASSSLQAAGSSSQSSEEGHALAVAGLLREGENGAGSGDIDSWRQARGKEISKKADRKRQTCVGEERERTRGSGDPMAPCLVEDTMQPGGQTDEFKATSGTDETADNASTGSQNVGNAAEVRGISGVSRTFPSAQVSPPTQEPTTSACASQSPVSMRETENSQVSSSDSSPSTPPEAEHCLEKGESSFVSSSFSFASSVSYSGSSFSSLLWWLLLLHIVTAVHGCSLFLAWICVIGYHRCVSVYLDLSVSVLKSASVPPALQPAPSPVGASSSSLFDGLSIGSGSAVLATSCLKAEVEGSDCQEAAKPPEASWDSEVELECEFFASYFGGLSASKLEALWGPLTSLVALQVDWLNSHFLAVACHTEEEAADLRDHMQRLQTRLLSDVVGVEHWVRCLHPAAMAKHHVQPVLENLPFPLQRQFVRLTQFTVHYLEHLWRRKIEESNGKRIK</sequence>
<evidence type="ECO:0000256" key="2">
    <source>
        <dbReference type="SAM" id="Phobius"/>
    </source>
</evidence>
<feature type="region of interest" description="Disordered" evidence="1">
    <location>
        <begin position="1"/>
        <end position="62"/>
    </location>
</feature>
<keyword evidence="2 3" id="KW-0812">Transmembrane</keyword>
<organism evidence="3 4">
    <name type="scientific">Toxoplasma gondii p89</name>
    <dbReference type="NCBI Taxonomy" id="943119"/>
    <lineage>
        <taxon>Eukaryota</taxon>
        <taxon>Sar</taxon>
        <taxon>Alveolata</taxon>
        <taxon>Apicomplexa</taxon>
        <taxon>Conoidasida</taxon>
        <taxon>Coccidia</taxon>
        <taxon>Eucoccidiorida</taxon>
        <taxon>Eimeriorina</taxon>
        <taxon>Sarcocystidae</taxon>
        <taxon>Toxoplasma</taxon>
    </lineage>
</organism>
<keyword evidence="2" id="KW-1133">Transmembrane helix</keyword>
<gene>
    <name evidence="3" type="ORF">TGP89_261790</name>
</gene>
<dbReference type="OrthoDB" id="332603at2759"/>
<feature type="compositionally biased region" description="Basic and acidic residues" evidence="1">
    <location>
        <begin position="728"/>
        <end position="778"/>
    </location>
</feature>
<dbReference type="VEuPathDB" id="ToxoDB:TGP89_261790"/>
<feature type="compositionally biased region" description="Basic and acidic residues" evidence="1">
    <location>
        <begin position="284"/>
        <end position="316"/>
    </location>
</feature>
<feature type="region of interest" description="Disordered" evidence="1">
    <location>
        <begin position="626"/>
        <end position="778"/>
    </location>
</feature>
<feature type="compositionally biased region" description="Low complexity" evidence="1">
    <location>
        <begin position="1069"/>
        <end position="1078"/>
    </location>
</feature>
<feature type="compositionally biased region" description="Polar residues" evidence="1">
    <location>
        <begin position="1005"/>
        <end position="1023"/>
    </location>
</feature>
<feature type="compositionally biased region" description="Basic and acidic residues" evidence="1">
    <location>
        <begin position="673"/>
        <end position="699"/>
    </location>
</feature>
<accession>A0A086K582</accession>
<feature type="compositionally biased region" description="Basic and acidic residues" evidence="1">
    <location>
        <begin position="241"/>
        <end position="277"/>
    </location>
</feature>
<feature type="region of interest" description="Disordered" evidence="1">
    <location>
        <begin position="218"/>
        <end position="330"/>
    </location>
</feature>
<protein>
    <submittedName>
        <fullName evidence="3">Putative transmembrane protein</fullName>
    </submittedName>
</protein>
<reference evidence="3 4" key="1">
    <citation type="submission" date="2014-03" db="EMBL/GenBank/DDBJ databases">
        <authorList>
            <person name="Sibley D."/>
            <person name="Venepally P."/>
            <person name="Karamycheva S."/>
            <person name="Hadjithomas M."/>
            <person name="Khan A."/>
            <person name="Brunk B."/>
            <person name="Roos D."/>
            <person name="Caler E."/>
            <person name="Lorenzi H."/>
        </authorList>
    </citation>
    <scope>NUCLEOTIDE SEQUENCE [LARGE SCALE GENOMIC DNA]</scope>
    <source>
        <strain evidence="4">p89</strain>
    </source>
</reference>